<sequence>MIPEYLALITLLATVAVVPRLVRARSAADRILAMQLAGTGTVATLLLLGAAERAPAFFDIALVFSALAAVAGIAFVALGRRTA</sequence>
<feature type="transmembrane region" description="Helical" evidence="6">
    <location>
        <begin position="6"/>
        <end position="22"/>
    </location>
</feature>
<proteinExistence type="predicted"/>
<feature type="transmembrane region" description="Helical" evidence="6">
    <location>
        <begin position="57"/>
        <end position="78"/>
    </location>
</feature>
<keyword evidence="5 6" id="KW-0472">Membrane</keyword>
<keyword evidence="8" id="KW-1185">Reference proteome</keyword>
<evidence type="ECO:0000256" key="6">
    <source>
        <dbReference type="SAM" id="Phobius"/>
    </source>
</evidence>
<dbReference type="AlphaFoldDB" id="A0A2T0RLW4"/>
<reference evidence="7 8" key="1">
    <citation type="submission" date="2018-03" db="EMBL/GenBank/DDBJ databases">
        <title>Genomic Encyclopedia of Archaeal and Bacterial Type Strains, Phase II (KMG-II): from individual species to whole genera.</title>
        <authorList>
            <person name="Goeker M."/>
        </authorList>
    </citation>
    <scope>NUCLEOTIDE SEQUENCE [LARGE SCALE GENOMIC DNA]</scope>
    <source>
        <strain evidence="7 8">DSM 29328</strain>
    </source>
</reference>
<dbReference type="RefSeq" id="WP_106205837.1">
    <property type="nucleotide sequence ID" value="NZ_PVTD01000007.1"/>
</dbReference>
<keyword evidence="2" id="KW-1003">Cell membrane</keyword>
<evidence type="ECO:0000256" key="3">
    <source>
        <dbReference type="ARBA" id="ARBA00022692"/>
    </source>
</evidence>
<dbReference type="Proteomes" id="UP000239480">
    <property type="component" value="Unassembled WGS sequence"/>
</dbReference>
<evidence type="ECO:0000256" key="2">
    <source>
        <dbReference type="ARBA" id="ARBA00022475"/>
    </source>
</evidence>
<organism evidence="7 8">
    <name type="scientific">Aliiruegeria haliotis</name>
    <dbReference type="NCBI Taxonomy" id="1280846"/>
    <lineage>
        <taxon>Bacteria</taxon>
        <taxon>Pseudomonadati</taxon>
        <taxon>Pseudomonadota</taxon>
        <taxon>Alphaproteobacteria</taxon>
        <taxon>Rhodobacterales</taxon>
        <taxon>Roseobacteraceae</taxon>
        <taxon>Aliiruegeria</taxon>
    </lineage>
</organism>
<comment type="caution">
    <text evidence="7">The sequence shown here is derived from an EMBL/GenBank/DDBJ whole genome shotgun (WGS) entry which is preliminary data.</text>
</comment>
<keyword evidence="3 6" id="KW-0812">Transmembrane</keyword>
<name>A0A2T0RLW4_9RHOB</name>
<evidence type="ECO:0000313" key="8">
    <source>
        <dbReference type="Proteomes" id="UP000239480"/>
    </source>
</evidence>
<accession>A0A2T0RLW4</accession>
<dbReference type="EMBL" id="PVTD01000007">
    <property type="protein sequence ID" value="PRY22103.1"/>
    <property type="molecule type" value="Genomic_DNA"/>
</dbReference>
<evidence type="ECO:0000256" key="4">
    <source>
        <dbReference type="ARBA" id="ARBA00022989"/>
    </source>
</evidence>
<comment type="subcellular location">
    <subcellularLocation>
        <location evidence="1">Cell membrane</location>
        <topology evidence="1">Multi-pass membrane protein</topology>
    </subcellularLocation>
</comment>
<evidence type="ECO:0000256" key="1">
    <source>
        <dbReference type="ARBA" id="ARBA00004651"/>
    </source>
</evidence>
<gene>
    <name evidence="7" type="ORF">CLV78_10727</name>
</gene>
<feature type="transmembrane region" description="Helical" evidence="6">
    <location>
        <begin position="31"/>
        <end position="51"/>
    </location>
</feature>
<protein>
    <submittedName>
        <fullName evidence="7">Multisubunit sodium/proton antiporter MrpF subunit</fullName>
    </submittedName>
</protein>
<dbReference type="GO" id="GO:0005886">
    <property type="term" value="C:plasma membrane"/>
    <property type="evidence" value="ECO:0007669"/>
    <property type="project" value="UniProtKB-SubCell"/>
</dbReference>
<keyword evidence="4 6" id="KW-1133">Transmembrane helix</keyword>
<dbReference type="InterPro" id="IPR007208">
    <property type="entry name" value="MrpF/PhaF-like"/>
</dbReference>
<evidence type="ECO:0000256" key="5">
    <source>
        <dbReference type="ARBA" id="ARBA00023136"/>
    </source>
</evidence>
<dbReference type="Pfam" id="PF04066">
    <property type="entry name" value="MrpF_PhaF"/>
    <property type="match status" value="1"/>
</dbReference>
<evidence type="ECO:0000313" key="7">
    <source>
        <dbReference type="EMBL" id="PRY22103.1"/>
    </source>
</evidence>
<dbReference type="GO" id="GO:0015075">
    <property type="term" value="F:monoatomic ion transmembrane transporter activity"/>
    <property type="evidence" value="ECO:0007669"/>
    <property type="project" value="InterPro"/>
</dbReference>